<gene>
    <name evidence="1" type="ORF">D9Q98_002814</name>
</gene>
<name>A0A9D4YZN2_CHLVU</name>
<protein>
    <submittedName>
        <fullName evidence="1">Uncharacterized protein</fullName>
    </submittedName>
</protein>
<accession>A0A9D4YZN2</accession>
<dbReference type="EMBL" id="SIDB01000003">
    <property type="protein sequence ID" value="KAI3434754.1"/>
    <property type="molecule type" value="Genomic_DNA"/>
</dbReference>
<organism evidence="1 2">
    <name type="scientific">Chlorella vulgaris</name>
    <name type="common">Green alga</name>
    <dbReference type="NCBI Taxonomy" id="3077"/>
    <lineage>
        <taxon>Eukaryota</taxon>
        <taxon>Viridiplantae</taxon>
        <taxon>Chlorophyta</taxon>
        <taxon>core chlorophytes</taxon>
        <taxon>Trebouxiophyceae</taxon>
        <taxon>Chlorellales</taxon>
        <taxon>Chlorellaceae</taxon>
        <taxon>Chlorella clade</taxon>
        <taxon>Chlorella</taxon>
    </lineage>
</organism>
<evidence type="ECO:0000313" key="2">
    <source>
        <dbReference type="Proteomes" id="UP001055712"/>
    </source>
</evidence>
<keyword evidence="2" id="KW-1185">Reference proteome</keyword>
<sequence>MQNTYVVAVTQPVITLWTALVWLRLTLAAAFCRLLPTRLRCPNLVVLYCNCVGGYHSDLPSSWHSLERTVASVAPSIRWDLLDRFALLFDDQVTFPAECCRASLGYVLSVCDSTSEDPQAVASAWRSQWFVQSHGLHVAVFPAGECLVADMPSLGPLSYLVCLVRALSCLRQETKASGLTAKVPGLLEVHSQIRRRVTFLLPLEGRHELLPF</sequence>
<dbReference type="AlphaFoldDB" id="A0A9D4YZN2"/>
<reference evidence="1" key="2">
    <citation type="submission" date="2020-11" db="EMBL/GenBank/DDBJ databases">
        <authorList>
            <person name="Cecchin M."/>
            <person name="Marcolungo L."/>
            <person name="Rossato M."/>
            <person name="Girolomoni L."/>
            <person name="Cosentino E."/>
            <person name="Cuine S."/>
            <person name="Li-Beisson Y."/>
            <person name="Delledonne M."/>
            <person name="Ballottari M."/>
        </authorList>
    </citation>
    <scope>NUCLEOTIDE SEQUENCE</scope>
    <source>
        <strain evidence="1">211/11P</strain>
        <tissue evidence="1">Whole cell</tissue>
    </source>
</reference>
<dbReference type="Proteomes" id="UP001055712">
    <property type="component" value="Unassembled WGS sequence"/>
</dbReference>
<comment type="caution">
    <text evidence="1">The sequence shown here is derived from an EMBL/GenBank/DDBJ whole genome shotgun (WGS) entry which is preliminary data.</text>
</comment>
<proteinExistence type="predicted"/>
<dbReference type="OrthoDB" id="513476at2759"/>
<reference evidence="1" key="1">
    <citation type="journal article" date="2019" name="Plant J.">
        <title>Chlorella vulgaris genome assembly and annotation reveals the molecular basis for metabolic acclimation to high light conditions.</title>
        <authorList>
            <person name="Cecchin M."/>
            <person name="Marcolungo L."/>
            <person name="Rossato M."/>
            <person name="Girolomoni L."/>
            <person name="Cosentino E."/>
            <person name="Cuine S."/>
            <person name="Li-Beisson Y."/>
            <person name="Delledonne M."/>
            <person name="Ballottari M."/>
        </authorList>
    </citation>
    <scope>NUCLEOTIDE SEQUENCE</scope>
    <source>
        <strain evidence="1">211/11P</strain>
    </source>
</reference>
<evidence type="ECO:0000313" key="1">
    <source>
        <dbReference type="EMBL" id="KAI3434754.1"/>
    </source>
</evidence>